<protein>
    <recommendedName>
        <fullName evidence="5">Glycosyl hydrolases family 39 N-terminal catalytic domain-containing protein</fullName>
    </recommendedName>
</protein>
<name>A0A1F5ZR92_9BACT</name>
<comment type="similarity">
    <text evidence="1">Belongs to the glycosyl hydrolase 39 family.</text>
</comment>
<dbReference type="SUPFAM" id="SSF49899">
    <property type="entry name" value="Concanavalin A-like lectins/glucanases"/>
    <property type="match status" value="1"/>
</dbReference>
<dbReference type="SUPFAM" id="SSF51445">
    <property type="entry name" value="(Trans)glycosidases"/>
    <property type="match status" value="1"/>
</dbReference>
<gene>
    <name evidence="6" type="ORF">A2773_02070</name>
</gene>
<dbReference type="STRING" id="1798375.A2773_02070"/>
<reference evidence="6 7" key="1">
    <citation type="journal article" date="2016" name="Nat. Commun.">
        <title>Thousands of microbial genomes shed light on interconnected biogeochemical processes in an aquifer system.</title>
        <authorList>
            <person name="Anantharaman K."/>
            <person name="Brown C.T."/>
            <person name="Hug L.A."/>
            <person name="Sharon I."/>
            <person name="Castelle C.J."/>
            <person name="Probst A.J."/>
            <person name="Thomas B.C."/>
            <person name="Singh A."/>
            <person name="Wilkins M.J."/>
            <person name="Karaoz U."/>
            <person name="Brodie E.L."/>
            <person name="Williams K.H."/>
            <person name="Hubbard S.S."/>
            <person name="Banfield J.F."/>
        </authorList>
    </citation>
    <scope>NUCLEOTIDE SEQUENCE [LARGE SCALE GENOMIC DNA]</scope>
</reference>
<dbReference type="InterPro" id="IPR017853">
    <property type="entry name" value="GH"/>
</dbReference>
<evidence type="ECO:0000313" key="7">
    <source>
        <dbReference type="Proteomes" id="UP000177383"/>
    </source>
</evidence>
<accession>A0A1F5ZR92</accession>
<evidence type="ECO:0000256" key="4">
    <source>
        <dbReference type="SAM" id="Phobius"/>
    </source>
</evidence>
<sequence length="641" mass="71642">MPKRLVWIVYLFIAILTLPLLVLFVQKAQQYISRAGGTRASIIVDAQSNLGILPRPWEALAQGGEEPPPMLQNLVGDIKNLSPRYIRIDHIYDHYSVVEKIDGKLIYNFSKLDETVSDIIASGALPFFSLSYMPPPISQDGQVTSAPQDWRDWESIVEETVKHYSGKANKNLSGIYYEVWNEPDLFGRWGTSGDPDYRLLYHHSVTGAGKATNTNSFFMGGPSLTSYQPTYMKNFLEYVSDNNLRLDFLTWHRYSYYPDDYSNDAQKARETLSGFSKYEGIPFFITEWGIDSENNPFFDTKVSAAHTVASLRQMLGNINLGFIFEIKDGPPPGDSPFWGRWGLITHENAGLSKKPRYEAVKLLSELRGNRVRVNGEGSWITGFGSKTGETIKLILSNYDYEGLNSENVPVTFSNLDPGSYIIDMKYTNGNTKKNEYVVTEGLISQNVIMNPNDVILLTLSKNASIGIFTQGRSEESGDSAILVSDAEFSLPLNAPLSSEGTISFDIKPDWDGRDSTERIILDIPIKTGTIPVKHITLKKSKIGFSNKLVFGIFDENTSKIVSAAVDNWLKGEWQNVTLKYTPTELTVLINGTPVEDLANNITVRGGDEIIIYPFKGALDNLVIESGNKEILKRTFDGSIDE</sequence>
<keyword evidence="4" id="KW-0472">Membrane</keyword>
<feature type="transmembrane region" description="Helical" evidence="4">
    <location>
        <begin position="6"/>
        <end position="25"/>
    </location>
</feature>
<dbReference type="EMBL" id="MFJE01000006">
    <property type="protein sequence ID" value="OGG15026.1"/>
    <property type="molecule type" value="Genomic_DNA"/>
</dbReference>
<keyword evidence="2" id="KW-0378">Hydrolase</keyword>
<evidence type="ECO:0000256" key="3">
    <source>
        <dbReference type="ARBA" id="ARBA00023295"/>
    </source>
</evidence>
<comment type="caution">
    <text evidence="6">The sequence shown here is derived from an EMBL/GenBank/DDBJ whole genome shotgun (WGS) entry which is preliminary data.</text>
</comment>
<dbReference type="InterPro" id="IPR049166">
    <property type="entry name" value="GH39_cat"/>
</dbReference>
<dbReference type="Gene3D" id="3.20.20.80">
    <property type="entry name" value="Glycosidases"/>
    <property type="match status" value="1"/>
</dbReference>
<evidence type="ECO:0000313" key="6">
    <source>
        <dbReference type="EMBL" id="OGG15026.1"/>
    </source>
</evidence>
<feature type="domain" description="Glycosyl hydrolases family 39 N-terminal catalytic" evidence="5">
    <location>
        <begin position="80"/>
        <end position="376"/>
    </location>
</feature>
<keyword evidence="4" id="KW-1133">Transmembrane helix</keyword>
<dbReference type="AlphaFoldDB" id="A0A1F5ZR92"/>
<dbReference type="Proteomes" id="UP000177383">
    <property type="component" value="Unassembled WGS sequence"/>
</dbReference>
<dbReference type="Pfam" id="PF01229">
    <property type="entry name" value="Glyco_hydro_39"/>
    <property type="match status" value="1"/>
</dbReference>
<organism evidence="6 7">
    <name type="scientific">Candidatus Gottesmanbacteria bacterium RIFCSPHIGHO2_01_FULL_39_10</name>
    <dbReference type="NCBI Taxonomy" id="1798375"/>
    <lineage>
        <taxon>Bacteria</taxon>
        <taxon>Candidatus Gottesmaniibacteriota</taxon>
    </lineage>
</organism>
<evidence type="ECO:0000256" key="1">
    <source>
        <dbReference type="ARBA" id="ARBA00008875"/>
    </source>
</evidence>
<keyword evidence="4" id="KW-0812">Transmembrane</keyword>
<proteinExistence type="inferred from homology"/>
<dbReference type="InterPro" id="IPR051923">
    <property type="entry name" value="Glycosyl_Hydrolase_39"/>
</dbReference>
<dbReference type="InterPro" id="IPR013320">
    <property type="entry name" value="ConA-like_dom_sf"/>
</dbReference>
<evidence type="ECO:0000259" key="5">
    <source>
        <dbReference type="Pfam" id="PF01229"/>
    </source>
</evidence>
<dbReference type="PANTHER" id="PTHR12631:SF10">
    <property type="entry name" value="BETA-XYLOSIDASE-LIKE PROTEIN-RELATED"/>
    <property type="match status" value="1"/>
</dbReference>
<dbReference type="PANTHER" id="PTHR12631">
    <property type="entry name" value="ALPHA-L-IDURONIDASE"/>
    <property type="match status" value="1"/>
</dbReference>
<dbReference type="GO" id="GO:0004553">
    <property type="term" value="F:hydrolase activity, hydrolyzing O-glycosyl compounds"/>
    <property type="evidence" value="ECO:0007669"/>
    <property type="project" value="TreeGrafter"/>
</dbReference>
<evidence type="ECO:0000256" key="2">
    <source>
        <dbReference type="ARBA" id="ARBA00022801"/>
    </source>
</evidence>
<keyword evidence="3" id="KW-0326">Glycosidase</keyword>